<sequence length="1197" mass="134818">MKRAAAKKLIERYFYQLTDGCGNPHCDNQHCASSGKVTNLTPNQAAAQAIQLFSQEARLCDGTQPSKVARTTIEPGQTSLAKSLPVKSVNPTSSDEGKQGPYLTEAKLLYIIEKCKAEDSYSLLIRTLGEVFSSGKALSLSFQKTEKNNSPLVALLERAPDTLLRPPADLNKEAVRSLQGEDKEEDSSDPSPTVPNNDDTSVDLPSVRRAFEALWSLPGEVFESALVNALVTLADDIELDLRVFRIVRWDSMDSLLNVFLIVFEIPMLGNSEYLELALHMLCKALSCLPIVAQAKLARVWAKHCKSRLPNLLQALQELITVKVIGGSFTRDYCVQDADTITAPTKVMKILYYASMLAGELDPPELILGDEAESAGSDKTASRSAISGQIPQDPLATELGINALDARKPFIPFTDFYNEPLSDAIEMDKDFAYYKSEEPMKFSFMNYAFVLTPATKTLGLYYDNRIRMYSERRMSFLQTVVGQPTNPYLRLKVRRDHLIDDALVELEMVAMENPSDLKKQLVVEFEGEQGVDEGGVSKEFFQLVVEEIFNPDYGMFTTQEDTQMTWFNPTSFESDAQFTLIGIVLGLAIYNNVILDVRFPMVVYRKLLGRKGAFADLEDWSPTLYRTMKELMEYTGDDMPDTFMQTFRVGYRDVFGSLSFHELKENGDELYVTQENKKEFADLYADFLLNKSVERQFNAFRRGFQMVTDESPLALLFRPEEIEQLVCGSKIFDFAELEAATEYEGGYTVDSEAVRNFWRVAHSLPPESQRRLLQFTTGSDRVPVGGLSRLKMVIARHGPDSDSFRMAKSPISLLQELSIKQGYVPIYEYVGVKTDGIYNRFVCRVDCKKFNAEGVGNTKKDAKQNAAENMLLLLAQKNEISLSPVANKVQISTPTKICEPTSLKIEAQSSPNHVNYVGKLQELYAQQLLIKDILYEVVDESGPPHMRNFTIEVSVGSAREKGTAQCKKTAKQEAAKKMLQRLHPINKVLEGNNEVNSKQFNKEVLEETMRKLGIEISECVISKPTLPIREISKRAQGLYLKCTNKELKMTRQDYLLNDLHNSFEKAYSTKISYNIRKKMQTVRDIYTNNADIIQEVVQDIERALEVKIEKKSSDGKSAEITTTDDTRINVTFPEFLDNDTSGYVEVRGTVKSKSTMLCNNFVSFPSSMTKDFDVNGYNTMVHTRCAVGNQLEGVFYEN</sequence>
<dbReference type="GO" id="GO:0006310">
    <property type="term" value="P:DNA recombination"/>
    <property type="evidence" value="ECO:0007669"/>
    <property type="project" value="InterPro"/>
</dbReference>
<dbReference type="InterPro" id="IPR012340">
    <property type="entry name" value="NA-bd_OB-fold"/>
</dbReference>
<dbReference type="InterPro" id="IPR044611">
    <property type="entry name" value="E3A/B/C-like"/>
</dbReference>
<dbReference type="Gene3D" id="2.40.50.140">
    <property type="entry name" value="Nucleic acid-binding proteins"/>
    <property type="match status" value="1"/>
</dbReference>
<gene>
    <name evidence="14" type="ORF">RF55_1678</name>
</gene>
<evidence type="ECO:0000256" key="6">
    <source>
        <dbReference type="ARBA" id="ARBA00022786"/>
    </source>
</evidence>
<dbReference type="Gene3D" id="3.30.2160.10">
    <property type="entry name" value="Hect, E3 ligase catalytic domain"/>
    <property type="match status" value="1"/>
</dbReference>
<evidence type="ECO:0000256" key="1">
    <source>
        <dbReference type="ARBA" id="ARBA00000885"/>
    </source>
</evidence>
<dbReference type="OrthoDB" id="5981550at2759"/>
<proteinExistence type="inferred from homology"/>
<dbReference type="Pfam" id="PF16558">
    <property type="entry name" value="AZUL"/>
    <property type="match status" value="1"/>
</dbReference>
<dbReference type="InterPro" id="IPR032353">
    <property type="entry name" value="AZUL"/>
</dbReference>
<evidence type="ECO:0000256" key="3">
    <source>
        <dbReference type="ARBA" id="ARBA00009761"/>
    </source>
</evidence>
<feature type="domain" description="DRBM" evidence="12">
    <location>
        <begin position="808"/>
        <end position="875"/>
    </location>
</feature>
<dbReference type="GO" id="GO:0031981">
    <property type="term" value="C:nuclear lumen"/>
    <property type="evidence" value="ECO:0007669"/>
    <property type="project" value="UniProtKB-ARBA"/>
</dbReference>
<dbReference type="SUPFAM" id="SSF50249">
    <property type="entry name" value="Nucleic acid-binding proteins"/>
    <property type="match status" value="1"/>
</dbReference>
<keyword evidence="5" id="KW-0808">Transferase</keyword>
<dbReference type="EC" id="2.3.2.26" evidence="4"/>
<dbReference type="PaxDb" id="67767-A0A0J7L657"/>
<dbReference type="GO" id="GO:0010468">
    <property type="term" value="P:regulation of gene expression"/>
    <property type="evidence" value="ECO:0007669"/>
    <property type="project" value="UniProtKB-ARBA"/>
</dbReference>
<dbReference type="Gene3D" id="3.30.160.20">
    <property type="match status" value="2"/>
</dbReference>
<dbReference type="Pfam" id="PF00632">
    <property type="entry name" value="HECT"/>
    <property type="match status" value="1"/>
</dbReference>
<dbReference type="CDD" id="cd00078">
    <property type="entry name" value="HECTc"/>
    <property type="match status" value="1"/>
</dbReference>
<feature type="region of interest" description="Disordered" evidence="11">
    <location>
        <begin position="175"/>
        <end position="203"/>
    </location>
</feature>
<dbReference type="GO" id="GO:0003723">
    <property type="term" value="F:RNA binding"/>
    <property type="evidence" value="ECO:0007669"/>
    <property type="project" value="UniProtKB-UniRule"/>
</dbReference>
<reference evidence="14 15" key="1">
    <citation type="submission" date="2015-04" db="EMBL/GenBank/DDBJ databases">
        <title>Lasius niger genome sequencing.</title>
        <authorList>
            <person name="Konorov E.A."/>
            <person name="Nikitin M.A."/>
            <person name="Kirill M.V."/>
            <person name="Chang P."/>
        </authorList>
    </citation>
    <scope>NUCLEOTIDE SEQUENCE [LARGE SCALE GENOMIC DNA]</scope>
    <source>
        <tissue evidence="14">Whole</tissue>
    </source>
</reference>
<dbReference type="SMART" id="SM00358">
    <property type="entry name" value="DSRM"/>
    <property type="match status" value="2"/>
</dbReference>
<evidence type="ECO:0000256" key="2">
    <source>
        <dbReference type="ARBA" id="ARBA00004123"/>
    </source>
</evidence>
<feature type="domain" description="DRBM" evidence="12">
    <location>
        <begin position="914"/>
        <end position="983"/>
    </location>
</feature>
<protein>
    <recommendedName>
        <fullName evidence="4">HECT-type E3 ubiquitin transferase</fullName>
        <ecNumber evidence="4">2.3.2.26</ecNumber>
    </recommendedName>
</protein>
<dbReference type="Proteomes" id="UP000036403">
    <property type="component" value="Unassembled WGS sequence"/>
</dbReference>
<name>A0A0J7L657_LASNI</name>
<accession>A0A0J7L657</accession>
<keyword evidence="15" id="KW-1185">Reference proteome</keyword>
<dbReference type="GO" id="GO:0009966">
    <property type="term" value="P:regulation of signal transduction"/>
    <property type="evidence" value="ECO:0007669"/>
    <property type="project" value="UniProtKB-ARBA"/>
</dbReference>
<dbReference type="CDD" id="cd19859">
    <property type="entry name" value="DSRM_STAU_rpt3"/>
    <property type="match status" value="1"/>
</dbReference>
<dbReference type="Pfam" id="PF00035">
    <property type="entry name" value="dsrm"/>
    <property type="match status" value="2"/>
</dbReference>
<dbReference type="GO" id="GO:0061630">
    <property type="term" value="F:ubiquitin protein ligase activity"/>
    <property type="evidence" value="ECO:0007669"/>
    <property type="project" value="UniProtKB-EC"/>
</dbReference>
<evidence type="ECO:0000259" key="12">
    <source>
        <dbReference type="PROSITE" id="PS50137"/>
    </source>
</evidence>
<keyword evidence="7 10" id="KW-0694">RNA-binding</keyword>
<comment type="similarity">
    <text evidence="3">Belongs to the replication factor A protein 3 family.</text>
</comment>
<dbReference type="GO" id="GO:0006260">
    <property type="term" value="P:DNA replication"/>
    <property type="evidence" value="ECO:0007669"/>
    <property type="project" value="InterPro"/>
</dbReference>
<feature type="compositionally biased region" description="Polar residues" evidence="11">
    <location>
        <begin position="189"/>
        <end position="199"/>
    </location>
</feature>
<evidence type="ECO:0000256" key="5">
    <source>
        <dbReference type="ARBA" id="ARBA00022679"/>
    </source>
</evidence>
<dbReference type="PANTHER" id="PTHR45700">
    <property type="entry name" value="UBIQUITIN-PROTEIN LIGASE E3C"/>
    <property type="match status" value="1"/>
</dbReference>
<dbReference type="FunFam" id="3.30.2160.10:FF:000004">
    <property type="entry name" value="probable E3 ubiquitin-protein ligase HERC4 isoform X1"/>
    <property type="match status" value="1"/>
</dbReference>
<evidence type="ECO:0000259" key="13">
    <source>
        <dbReference type="PROSITE" id="PS50237"/>
    </source>
</evidence>
<dbReference type="FunFam" id="3.90.1750.10:FF:000008">
    <property type="entry name" value="Putative ubiquitin-protein ligase E3A"/>
    <property type="match status" value="1"/>
</dbReference>
<feature type="region of interest" description="Disordered" evidence="11">
    <location>
        <begin position="72"/>
        <end position="99"/>
    </location>
</feature>
<dbReference type="GO" id="GO:0003677">
    <property type="term" value="F:DNA binding"/>
    <property type="evidence" value="ECO:0007669"/>
    <property type="project" value="InterPro"/>
</dbReference>
<evidence type="ECO:0000256" key="11">
    <source>
        <dbReference type="SAM" id="MobiDB-lite"/>
    </source>
</evidence>
<keyword evidence="14" id="KW-0436">Ligase</keyword>
<comment type="subcellular location">
    <subcellularLocation>
        <location evidence="2">Nucleus</location>
    </subcellularLocation>
</comment>
<dbReference type="Gene3D" id="3.30.2410.10">
    <property type="entry name" value="Hect, E3 ligase catalytic domain"/>
    <property type="match status" value="1"/>
</dbReference>
<organism evidence="14 15">
    <name type="scientific">Lasius niger</name>
    <name type="common">Black garden ant</name>
    <dbReference type="NCBI Taxonomy" id="67767"/>
    <lineage>
        <taxon>Eukaryota</taxon>
        <taxon>Metazoa</taxon>
        <taxon>Ecdysozoa</taxon>
        <taxon>Arthropoda</taxon>
        <taxon>Hexapoda</taxon>
        <taxon>Insecta</taxon>
        <taxon>Pterygota</taxon>
        <taxon>Neoptera</taxon>
        <taxon>Endopterygota</taxon>
        <taxon>Hymenoptera</taxon>
        <taxon>Apocrita</taxon>
        <taxon>Aculeata</taxon>
        <taxon>Formicoidea</taxon>
        <taxon>Formicidae</taxon>
        <taxon>Formicinae</taxon>
        <taxon>Lasius</taxon>
        <taxon>Lasius</taxon>
    </lineage>
</organism>
<dbReference type="InterPro" id="IPR042556">
    <property type="entry name" value="AZUL_sf"/>
</dbReference>
<evidence type="ECO:0000313" key="15">
    <source>
        <dbReference type="Proteomes" id="UP000036403"/>
    </source>
</evidence>
<dbReference type="GO" id="GO:0006281">
    <property type="term" value="P:DNA repair"/>
    <property type="evidence" value="ECO:0007669"/>
    <property type="project" value="InterPro"/>
</dbReference>
<dbReference type="AlphaFoldDB" id="A0A0J7L657"/>
<dbReference type="PROSITE" id="PS50237">
    <property type="entry name" value="HECT"/>
    <property type="match status" value="1"/>
</dbReference>
<dbReference type="SUPFAM" id="SSF56204">
    <property type="entry name" value="Hect, E3 ligase catalytic domain"/>
    <property type="match status" value="1"/>
</dbReference>
<feature type="domain" description="HECT" evidence="13">
    <location>
        <begin position="512"/>
        <end position="814"/>
    </location>
</feature>
<dbReference type="SUPFAM" id="SSF54768">
    <property type="entry name" value="dsRNA-binding domain-like"/>
    <property type="match status" value="2"/>
</dbReference>
<dbReference type="Pfam" id="PF08661">
    <property type="entry name" value="Rep_fac-A_3"/>
    <property type="match status" value="1"/>
</dbReference>
<dbReference type="GO" id="GO:0016874">
    <property type="term" value="F:ligase activity"/>
    <property type="evidence" value="ECO:0007669"/>
    <property type="project" value="UniProtKB-KW"/>
</dbReference>
<dbReference type="GO" id="GO:0007281">
    <property type="term" value="P:germ cell development"/>
    <property type="evidence" value="ECO:0007669"/>
    <property type="project" value="UniProtKB-ARBA"/>
</dbReference>
<evidence type="ECO:0000256" key="4">
    <source>
        <dbReference type="ARBA" id="ARBA00012485"/>
    </source>
</evidence>
<dbReference type="Gene3D" id="6.10.130.10">
    <property type="entry name" value="Ubiquitin-protein ligase E3A, N-terminal zinc-binding domain (AZUL)"/>
    <property type="match status" value="1"/>
</dbReference>
<dbReference type="EMBL" id="LBMM01000604">
    <property type="protein sequence ID" value="KMQ97974.1"/>
    <property type="molecule type" value="Genomic_DNA"/>
</dbReference>
<comment type="caution">
    <text evidence="14">The sequence shown here is derived from an EMBL/GenBank/DDBJ whole genome shotgun (WGS) entry which is preliminary data.</text>
</comment>
<keyword evidence="8" id="KW-0539">Nucleus</keyword>
<comment type="catalytic activity">
    <reaction evidence="1">
        <text>S-ubiquitinyl-[E2 ubiquitin-conjugating enzyme]-L-cysteine + [acceptor protein]-L-lysine = [E2 ubiquitin-conjugating enzyme]-L-cysteine + N(6)-ubiquitinyl-[acceptor protein]-L-lysine.</text>
        <dbReference type="EC" id="2.3.2.26"/>
    </reaction>
</comment>
<dbReference type="InterPro" id="IPR013970">
    <property type="entry name" value="Rfa2"/>
</dbReference>
<dbReference type="Gene3D" id="3.90.1750.10">
    <property type="entry name" value="Hect, E3 ligase catalytic domains"/>
    <property type="match status" value="1"/>
</dbReference>
<dbReference type="SMART" id="SM00119">
    <property type="entry name" value="HECTc"/>
    <property type="match status" value="1"/>
</dbReference>
<keyword evidence="6 9" id="KW-0833">Ubl conjugation pathway</keyword>
<dbReference type="PANTHER" id="PTHR45700:SF8">
    <property type="entry name" value="HECT-TYPE E3 UBIQUITIN TRANSFERASE"/>
    <property type="match status" value="1"/>
</dbReference>
<evidence type="ECO:0000313" key="14">
    <source>
        <dbReference type="EMBL" id="KMQ97974.1"/>
    </source>
</evidence>
<evidence type="ECO:0000256" key="9">
    <source>
        <dbReference type="PROSITE-ProRule" id="PRU00104"/>
    </source>
</evidence>
<dbReference type="InterPro" id="IPR035983">
    <property type="entry name" value="Hect_E3_ubiquitin_ligase"/>
</dbReference>
<dbReference type="FunFam" id="3.30.160.20:FF:000007">
    <property type="entry name" value="Double-stranded RNA-binding protein Staufen homolog 1"/>
    <property type="match status" value="1"/>
</dbReference>
<evidence type="ECO:0000256" key="10">
    <source>
        <dbReference type="PROSITE-ProRule" id="PRU00266"/>
    </source>
</evidence>
<dbReference type="InterPro" id="IPR000569">
    <property type="entry name" value="HECT_dom"/>
</dbReference>
<dbReference type="InterPro" id="IPR014720">
    <property type="entry name" value="dsRBD_dom"/>
</dbReference>
<dbReference type="GO" id="GO:0000209">
    <property type="term" value="P:protein polyubiquitination"/>
    <property type="evidence" value="ECO:0007669"/>
    <property type="project" value="InterPro"/>
</dbReference>
<comment type="caution">
    <text evidence="9">Lacks conserved residue(s) required for the propagation of feature annotation.</text>
</comment>
<dbReference type="PROSITE" id="PS50137">
    <property type="entry name" value="DS_RBD"/>
    <property type="match status" value="2"/>
</dbReference>
<evidence type="ECO:0000256" key="8">
    <source>
        <dbReference type="ARBA" id="ARBA00023242"/>
    </source>
</evidence>
<dbReference type="STRING" id="67767.A0A0J7L657"/>
<evidence type="ECO:0000256" key="7">
    <source>
        <dbReference type="ARBA" id="ARBA00022884"/>
    </source>
</evidence>